<dbReference type="InterPro" id="IPR000847">
    <property type="entry name" value="LysR_HTH_N"/>
</dbReference>
<keyword evidence="3" id="KW-0238">DNA-binding</keyword>
<dbReference type="SUPFAM" id="SSF53850">
    <property type="entry name" value="Periplasmic binding protein-like II"/>
    <property type="match status" value="1"/>
</dbReference>
<dbReference type="Proteomes" id="UP000267535">
    <property type="component" value="Unassembled WGS sequence"/>
</dbReference>
<dbReference type="PANTHER" id="PTHR30126:SF4">
    <property type="entry name" value="LYSR FAMILY TRANSCRIPTIONAL REGULATOR"/>
    <property type="match status" value="1"/>
</dbReference>
<dbReference type="InterPro" id="IPR005119">
    <property type="entry name" value="LysR_subst-bd"/>
</dbReference>
<accession>A0A3P1SQP7</accession>
<dbReference type="Gene3D" id="1.10.10.10">
    <property type="entry name" value="Winged helix-like DNA-binding domain superfamily/Winged helix DNA-binding domain"/>
    <property type="match status" value="1"/>
</dbReference>
<dbReference type="SUPFAM" id="SSF46785">
    <property type="entry name" value="Winged helix' DNA-binding domain"/>
    <property type="match status" value="1"/>
</dbReference>
<keyword evidence="7" id="KW-1185">Reference proteome</keyword>
<dbReference type="Pfam" id="PF00126">
    <property type="entry name" value="HTH_1"/>
    <property type="match status" value="1"/>
</dbReference>
<dbReference type="GO" id="GO:0000976">
    <property type="term" value="F:transcription cis-regulatory region binding"/>
    <property type="evidence" value="ECO:0007669"/>
    <property type="project" value="TreeGrafter"/>
</dbReference>
<dbReference type="AlphaFoldDB" id="A0A3P1SQP7"/>
<evidence type="ECO:0000256" key="3">
    <source>
        <dbReference type="ARBA" id="ARBA00023125"/>
    </source>
</evidence>
<reference evidence="6 7" key="1">
    <citation type="submission" date="2018-11" db="EMBL/GenBank/DDBJ databases">
        <title>The draft genome sequence of Amphritea balenae JAMM 1525T.</title>
        <authorList>
            <person name="Fang Z."/>
            <person name="Zhang Y."/>
            <person name="Han X."/>
        </authorList>
    </citation>
    <scope>NUCLEOTIDE SEQUENCE [LARGE SCALE GENOMIC DNA]</scope>
    <source>
        <strain evidence="6 7">JAMM 1525</strain>
    </source>
</reference>
<organism evidence="6 7">
    <name type="scientific">Amphritea balenae</name>
    <dbReference type="NCBI Taxonomy" id="452629"/>
    <lineage>
        <taxon>Bacteria</taxon>
        <taxon>Pseudomonadati</taxon>
        <taxon>Pseudomonadota</taxon>
        <taxon>Gammaproteobacteria</taxon>
        <taxon>Oceanospirillales</taxon>
        <taxon>Oceanospirillaceae</taxon>
        <taxon>Amphritea</taxon>
    </lineage>
</organism>
<dbReference type="RefSeq" id="WP_124925751.1">
    <property type="nucleotide sequence ID" value="NZ_BMOH01000006.1"/>
</dbReference>
<comment type="similarity">
    <text evidence="1">Belongs to the LysR transcriptional regulatory family.</text>
</comment>
<gene>
    <name evidence="6" type="ORF">EHS89_08630</name>
</gene>
<keyword evidence="2" id="KW-0805">Transcription regulation</keyword>
<evidence type="ECO:0000256" key="4">
    <source>
        <dbReference type="ARBA" id="ARBA00023163"/>
    </source>
</evidence>
<evidence type="ECO:0000256" key="2">
    <source>
        <dbReference type="ARBA" id="ARBA00023015"/>
    </source>
</evidence>
<evidence type="ECO:0000259" key="5">
    <source>
        <dbReference type="PROSITE" id="PS50931"/>
    </source>
</evidence>
<dbReference type="PANTHER" id="PTHR30126">
    <property type="entry name" value="HTH-TYPE TRANSCRIPTIONAL REGULATOR"/>
    <property type="match status" value="1"/>
</dbReference>
<dbReference type="Pfam" id="PF03466">
    <property type="entry name" value="LysR_substrate"/>
    <property type="match status" value="1"/>
</dbReference>
<dbReference type="Gene3D" id="3.40.190.290">
    <property type="match status" value="1"/>
</dbReference>
<dbReference type="GO" id="GO:0003700">
    <property type="term" value="F:DNA-binding transcription factor activity"/>
    <property type="evidence" value="ECO:0007669"/>
    <property type="project" value="InterPro"/>
</dbReference>
<feature type="domain" description="HTH lysR-type" evidence="5">
    <location>
        <begin position="3"/>
        <end position="60"/>
    </location>
</feature>
<dbReference type="EMBL" id="RQXV01000004">
    <property type="protein sequence ID" value="RRC99561.1"/>
    <property type="molecule type" value="Genomic_DNA"/>
</dbReference>
<name>A0A3P1SQP7_9GAMM</name>
<dbReference type="OrthoDB" id="6988449at2"/>
<dbReference type="InterPro" id="IPR036390">
    <property type="entry name" value="WH_DNA-bd_sf"/>
</dbReference>
<dbReference type="InterPro" id="IPR036388">
    <property type="entry name" value="WH-like_DNA-bd_sf"/>
</dbReference>
<proteinExistence type="inferred from homology"/>
<evidence type="ECO:0000313" key="7">
    <source>
        <dbReference type="Proteomes" id="UP000267535"/>
    </source>
</evidence>
<keyword evidence="4" id="KW-0804">Transcription</keyword>
<comment type="caution">
    <text evidence="6">The sequence shown here is derived from an EMBL/GenBank/DDBJ whole genome shotgun (WGS) entry which is preliminary data.</text>
</comment>
<dbReference type="PROSITE" id="PS50931">
    <property type="entry name" value="HTH_LYSR"/>
    <property type="match status" value="1"/>
</dbReference>
<evidence type="ECO:0000256" key="1">
    <source>
        <dbReference type="ARBA" id="ARBA00009437"/>
    </source>
</evidence>
<protein>
    <submittedName>
        <fullName evidence="6">LysR family transcriptional regulator</fullName>
    </submittedName>
</protein>
<sequence length="298" mass="33141">MRVDIEALHVLDVVIEQGSFAKAAVKLHKAQSAISYQIKKLEQQFDVAIFDRSSYRAELTPQGRALWQEGRQLLQQAMRIENLADQYSKGWEPTFELVIDGALPLEPVMKAMKALADKEIPTKIQIKVEALGGVQMRFDQDEANMMLVVDYTPNQKLNAIPLPEVPMVLVTASDHALAGQPDIDLNQLLNHVELTIHDSSETTTGKQDLLQFGGDKVFYLHGFDSKRTCLLMGLGYGWMPLSLISEELATGKLIELNYLGGSRHAFTPQLVYSAEQPLGKAGEVILNEVLSEFAAYSQ</sequence>
<evidence type="ECO:0000313" key="6">
    <source>
        <dbReference type="EMBL" id="RRC99561.1"/>
    </source>
</evidence>
<dbReference type="PRINTS" id="PR00039">
    <property type="entry name" value="HTHLYSR"/>
</dbReference>